<protein>
    <submittedName>
        <fullName evidence="5">Bacterio-opsin activator domain-containing protein</fullName>
    </submittedName>
</protein>
<organism evidence="5 6">
    <name type="scientific">Halopelagius fulvigenes</name>
    <dbReference type="NCBI Taxonomy" id="1198324"/>
    <lineage>
        <taxon>Archaea</taxon>
        <taxon>Methanobacteriati</taxon>
        <taxon>Methanobacteriota</taxon>
        <taxon>Stenosarchaea group</taxon>
        <taxon>Halobacteria</taxon>
        <taxon>Halobacteriales</taxon>
        <taxon>Haloferacaceae</taxon>
    </lineage>
</organism>
<dbReference type="PROSITE" id="PS50113">
    <property type="entry name" value="PAC"/>
    <property type="match status" value="1"/>
</dbReference>
<proteinExistence type="predicted"/>
<dbReference type="AlphaFoldDB" id="A0ABD5TX66"/>
<dbReference type="InterPro" id="IPR000700">
    <property type="entry name" value="PAS-assoc_C"/>
</dbReference>
<dbReference type="PANTHER" id="PTHR34236:SF1">
    <property type="entry name" value="DIMETHYL SULFOXIDE REDUCTASE TRANSCRIPTIONAL ACTIVATOR"/>
    <property type="match status" value="1"/>
</dbReference>
<keyword evidence="1" id="KW-0805">Transcription regulation</keyword>
<dbReference type="InterPro" id="IPR000014">
    <property type="entry name" value="PAS"/>
</dbReference>
<dbReference type="SUPFAM" id="SSF55781">
    <property type="entry name" value="GAF domain-like"/>
    <property type="match status" value="3"/>
</dbReference>
<gene>
    <name evidence="5" type="ORF">ACFQEV_03455</name>
</gene>
<feature type="domain" description="PAS" evidence="3">
    <location>
        <begin position="294"/>
        <end position="348"/>
    </location>
</feature>
<dbReference type="InterPro" id="IPR007050">
    <property type="entry name" value="HTH_bacterioopsin"/>
</dbReference>
<comment type="caution">
    <text evidence="5">The sequence shown here is derived from an EMBL/GenBank/DDBJ whole genome shotgun (WGS) entry which is preliminary data.</text>
</comment>
<dbReference type="Pfam" id="PF04967">
    <property type="entry name" value="HTH_10"/>
    <property type="match status" value="1"/>
</dbReference>
<feature type="domain" description="PAC" evidence="4">
    <location>
        <begin position="477"/>
        <end position="533"/>
    </location>
</feature>
<dbReference type="Pfam" id="PF01590">
    <property type="entry name" value="GAF"/>
    <property type="match status" value="1"/>
</dbReference>
<dbReference type="InterPro" id="IPR003018">
    <property type="entry name" value="GAF"/>
</dbReference>
<keyword evidence="6" id="KW-1185">Reference proteome</keyword>
<dbReference type="SUPFAM" id="SSF55785">
    <property type="entry name" value="PYP-like sensor domain (PAS domain)"/>
    <property type="match status" value="2"/>
</dbReference>
<dbReference type="SMART" id="SM00065">
    <property type="entry name" value="GAF"/>
    <property type="match status" value="1"/>
</dbReference>
<evidence type="ECO:0000313" key="5">
    <source>
        <dbReference type="EMBL" id="MFC6824052.1"/>
    </source>
</evidence>
<dbReference type="PANTHER" id="PTHR34236">
    <property type="entry name" value="DIMETHYL SULFOXIDE REDUCTASE TRANSCRIPTIONAL ACTIVATOR"/>
    <property type="match status" value="1"/>
</dbReference>
<dbReference type="Gene3D" id="3.30.450.40">
    <property type="match status" value="3"/>
</dbReference>
<dbReference type="Gene3D" id="3.40.50.2300">
    <property type="match status" value="1"/>
</dbReference>
<dbReference type="Pfam" id="PF15915">
    <property type="entry name" value="BAT"/>
    <property type="match status" value="1"/>
</dbReference>
<dbReference type="Pfam" id="PF08448">
    <property type="entry name" value="PAS_4"/>
    <property type="match status" value="2"/>
</dbReference>
<evidence type="ECO:0000259" key="3">
    <source>
        <dbReference type="PROSITE" id="PS50112"/>
    </source>
</evidence>
<dbReference type="EMBL" id="JBHSXH010000009">
    <property type="protein sequence ID" value="MFC6824052.1"/>
    <property type="molecule type" value="Genomic_DNA"/>
</dbReference>
<dbReference type="RefSeq" id="WP_379692648.1">
    <property type="nucleotide sequence ID" value="NZ_JBHSXH010000009.1"/>
</dbReference>
<sequence>MTDRNTILVVGDPPALFGAAFDAVLGDPTLWRASADDAAARVGDVDEGRVDCIVGAVPPEARAKLVSDVREREPGLPVILVVDPDEEEGGREAFDAGATDYLAARGTDAEATWLAHRVQAAVEAHRSDRERTRRIAQQYVISDLGAFALSGPTYERLFEETVERLAAALDAAYIAVGRHRPSVGDVELLAVEGWPQSYVGGVSLGPGTHAERTLWADGALVSDRVFLDDRFDSSALEDSANIQSGLSVAIEGRDGPWGVITAHSEKPGMFDETDGRFIENIARLVGAAIERQTLRSTLEEVFERIGEGVYGLDEEWRITSANPKAARLLGAESEDVVGRSVWTLFEDDYVRAQYERARYKREPTTFEAVYPPTGAWYEHRVYPSRNGVSVYLTDVTERRERELELLRYEWMVETADDGVYALDDEFRFVEVNQGFADLFGRSREELLGTAGTDIMDEETAEKIAELRRQSAETGEAATVEFPLDRPDGSSVWIETRFSALFETDDDGERRFVGTVGISRDVSARRRRERLLTTLQEHTRSLTRVTDYDAAVELTVEACEDLFEPLSVDFFEYDPGERTLRPHPASDADPDELVAPGGNPCWRAFAEEKTVIVDSGTGCGRNLVAEAVGQYGVLSVEMDRDTVTDESGTDVFRLLASTMSEILSVVEAEAALGDRDRRLESQNERLTKLNRINRTIREVTGAVVQAATSEEAAARACERLADARPYRFAWFCEMDAATGSPTPTTTSGVEDGYAHRLGEVLSTDPFPEIVANAVESLSPAVVKNVVDAPGWEAHRRDALSYGFQSLAVVPAGESRLLVVHGTDADAFAEEDGEMLAELGATLGNVIDRLGRSQAMLADRRTEIELAVTDERQSLLALARQTGREVRVTGVIPTADGRYRTFVQTRADREAVEEALPAGTSLTELTDGDDDDDHRYEMQLPDRASFEVLYAGGGRLREMTATETACRVVVTLPENVNVRSVVDAFSAIHPETTLVSKRTVTNPIETEDGFRARLEDEWTERQKEAISAAYHGGFYEWPRRTTATTLSGVFGISSPTFQYHLRAAERKLVRTAFA</sequence>
<feature type="domain" description="PAS" evidence="3">
    <location>
        <begin position="404"/>
        <end position="474"/>
    </location>
</feature>
<dbReference type="Proteomes" id="UP001596408">
    <property type="component" value="Unassembled WGS sequence"/>
</dbReference>
<keyword evidence="2" id="KW-0804">Transcription</keyword>
<reference evidence="5 6" key="1">
    <citation type="journal article" date="2019" name="Int. J. Syst. Evol. Microbiol.">
        <title>The Global Catalogue of Microorganisms (GCM) 10K type strain sequencing project: providing services to taxonomists for standard genome sequencing and annotation.</title>
        <authorList>
            <consortium name="The Broad Institute Genomics Platform"/>
            <consortium name="The Broad Institute Genome Sequencing Center for Infectious Disease"/>
            <person name="Wu L."/>
            <person name="Ma J."/>
        </authorList>
    </citation>
    <scope>NUCLEOTIDE SEQUENCE [LARGE SCALE GENOMIC DNA]</scope>
    <source>
        <strain evidence="5 6">YIM 94188</strain>
    </source>
</reference>
<dbReference type="PROSITE" id="PS50112">
    <property type="entry name" value="PAS"/>
    <property type="match status" value="2"/>
</dbReference>
<evidence type="ECO:0000313" key="6">
    <source>
        <dbReference type="Proteomes" id="UP001596408"/>
    </source>
</evidence>
<dbReference type="InterPro" id="IPR013656">
    <property type="entry name" value="PAS_4"/>
</dbReference>
<dbReference type="SMART" id="SM00091">
    <property type="entry name" value="PAS"/>
    <property type="match status" value="2"/>
</dbReference>
<dbReference type="NCBIfam" id="TIGR00229">
    <property type="entry name" value="sensory_box"/>
    <property type="match status" value="2"/>
</dbReference>
<evidence type="ECO:0000256" key="1">
    <source>
        <dbReference type="ARBA" id="ARBA00023015"/>
    </source>
</evidence>
<dbReference type="InterPro" id="IPR035965">
    <property type="entry name" value="PAS-like_dom_sf"/>
</dbReference>
<dbReference type="InterPro" id="IPR029016">
    <property type="entry name" value="GAF-like_dom_sf"/>
</dbReference>
<dbReference type="Gene3D" id="3.30.450.20">
    <property type="entry name" value="PAS domain"/>
    <property type="match status" value="2"/>
</dbReference>
<evidence type="ECO:0000259" key="4">
    <source>
        <dbReference type="PROSITE" id="PS50113"/>
    </source>
</evidence>
<evidence type="ECO:0000256" key="2">
    <source>
        <dbReference type="ARBA" id="ARBA00023163"/>
    </source>
</evidence>
<accession>A0ABD5TX66</accession>
<dbReference type="CDD" id="cd00130">
    <property type="entry name" value="PAS"/>
    <property type="match status" value="2"/>
</dbReference>
<name>A0ABD5TX66_9EURY</name>
<dbReference type="InterPro" id="IPR031803">
    <property type="entry name" value="BAT_GAF/HTH-assoc"/>
</dbReference>